<feature type="compositionally biased region" description="Gly residues" evidence="5">
    <location>
        <begin position="171"/>
        <end position="185"/>
    </location>
</feature>
<keyword evidence="9" id="KW-1185">Reference proteome</keyword>
<comment type="subcellular location">
    <subcellularLocation>
        <location evidence="1">Secreted</location>
    </subcellularLocation>
</comment>
<evidence type="ECO:0000256" key="6">
    <source>
        <dbReference type="SAM" id="SignalP"/>
    </source>
</evidence>
<reference evidence="8 9" key="1">
    <citation type="submission" date="2018-04" db="EMBL/GenBank/DDBJ databases">
        <title>The genome of golden apple snail Pomacea canaliculata provides insight into stress tolerance and invasive adaptation.</title>
        <authorList>
            <person name="Liu C."/>
            <person name="Liu B."/>
            <person name="Ren Y."/>
            <person name="Zhang Y."/>
            <person name="Wang H."/>
            <person name="Li S."/>
            <person name="Jiang F."/>
            <person name="Yin L."/>
            <person name="Zhang G."/>
            <person name="Qian W."/>
            <person name="Fan W."/>
        </authorList>
    </citation>
    <scope>NUCLEOTIDE SEQUENCE [LARGE SCALE GENOMIC DNA]</scope>
    <source>
        <strain evidence="8">SZHN2017</strain>
        <tissue evidence="8">Muscle</tissue>
    </source>
</reference>
<organism evidence="8 9">
    <name type="scientific">Pomacea canaliculata</name>
    <name type="common">Golden apple snail</name>
    <dbReference type="NCBI Taxonomy" id="400727"/>
    <lineage>
        <taxon>Eukaryota</taxon>
        <taxon>Metazoa</taxon>
        <taxon>Spiralia</taxon>
        <taxon>Lophotrochozoa</taxon>
        <taxon>Mollusca</taxon>
        <taxon>Gastropoda</taxon>
        <taxon>Caenogastropoda</taxon>
        <taxon>Architaenioglossa</taxon>
        <taxon>Ampullarioidea</taxon>
        <taxon>Ampullariidae</taxon>
        <taxon>Pomacea</taxon>
    </lineage>
</organism>
<dbReference type="EMBL" id="PZQS01000001">
    <property type="protein sequence ID" value="PVD37797.1"/>
    <property type="molecule type" value="Genomic_DNA"/>
</dbReference>
<evidence type="ECO:0000313" key="9">
    <source>
        <dbReference type="Proteomes" id="UP000245119"/>
    </source>
</evidence>
<evidence type="ECO:0000256" key="3">
    <source>
        <dbReference type="ARBA" id="ARBA00022729"/>
    </source>
</evidence>
<dbReference type="GO" id="GO:0005576">
    <property type="term" value="C:extracellular region"/>
    <property type="evidence" value="ECO:0007669"/>
    <property type="project" value="UniProtKB-SubCell"/>
</dbReference>
<keyword evidence="2" id="KW-0964">Secreted</keyword>
<dbReference type="Pfam" id="PF00386">
    <property type="entry name" value="C1q"/>
    <property type="match status" value="2"/>
</dbReference>
<keyword evidence="3 6" id="KW-0732">Signal</keyword>
<protein>
    <recommendedName>
        <fullName evidence="7">C1q domain-containing protein</fullName>
    </recommendedName>
</protein>
<sequence length="618" mass="66923">MENLFLAVVAICLLPHSLHAADIQLTADPLQLIPVLAPSLTVTCQPGPAVDNYREVYYLQLTKEERGEQQAVASLRAGQAPAQYRCEIEGLGPDGEEVYKSAVVNVTVHPQSEVANLFLKVIVSTLREETEAIQQQTTQVLAATQQLENEIAAKRREPSKSSGGDPCESVPGGGCTQRHGGGPAVQGGEPVAEVPGKRVAFSVTERTEKNYGAGVQVLFETVELNEGNGYNVSTSIFSPPLHGVYFLSSGQLTHDTAAASVRAFSLKTGLLDQHQSPPPCRAPVAGQRDVVEQHLQQRRPSRLDLPTVQCQHHRPAWSSDLVTVVQQLAPPPPPTSSPTRTPSTAWQRASTVTSFSEFDIGTCGEVHHQPQHVRARRDAVGGDAVRGGRQRLQHDPAAASTDLHRGPRHHHSYSHLDPAAVEELPHFMTESLVQLRSTIEDLKSQAASLVNRANSLRVLSQNITQELEQVNQEYRDLANEFVRLQSNAIAVTTVLDKASDVVSDLSYLRPKQKVAFHAAMSTLGATSAELNVPLIFDYVMTNEGQGYDSFTGIFSPPVDGTYLLTASLESGSGMRPSEVSIKVDGRIVQTMQIADDTDYEHSSVTTIVALAAKTKGHV</sequence>
<dbReference type="PROSITE" id="PS50871">
    <property type="entry name" value="C1Q"/>
    <property type="match status" value="1"/>
</dbReference>
<evidence type="ECO:0000313" key="8">
    <source>
        <dbReference type="EMBL" id="PVD37797.1"/>
    </source>
</evidence>
<dbReference type="InterPro" id="IPR008983">
    <property type="entry name" value="Tumour_necrosis_fac-like_dom"/>
</dbReference>
<dbReference type="PANTHER" id="PTHR22923:SF116">
    <property type="entry name" value="C1Q DOMAIN-CONTAINING PROTEIN"/>
    <property type="match status" value="1"/>
</dbReference>
<name>A0A2T7PWN0_POMCA</name>
<feature type="coiled-coil region" evidence="4">
    <location>
        <begin position="432"/>
        <end position="487"/>
    </location>
</feature>
<feature type="region of interest" description="Disordered" evidence="5">
    <location>
        <begin position="367"/>
        <end position="412"/>
    </location>
</feature>
<dbReference type="SUPFAM" id="SSF49842">
    <property type="entry name" value="TNF-like"/>
    <property type="match status" value="2"/>
</dbReference>
<feature type="signal peptide" evidence="6">
    <location>
        <begin position="1"/>
        <end position="20"/>
    </location>
</feature>
<proteinExistence type="predicted"/>
<feature type="chain" id="PRO_5015558273" description="C1q domain-containing protein" evidence="6">
    <location>
        <begin position="21"/>
        <end position="618"/>
    </location>
</feature>
<keyword evidence="4" id="KW-0175">Coiled coil</keyword>
<dbReference type="InterPro" id="IPR001073">
    <property type="entry name" value="C1q_dom"/>
</dbReference>
<evidence type="ECO:0000256" key="2">
    <source>
        <dbReference type="ARBA" id="ARBA00022525"/>
    </source>
</evidence>
<evidence type="ECO:0000259" key="7">
    <source>
        <dbReference type="PROSITE" id="PS50871"/>
    </source>
</evidence>
<dbReference type="Proteomes" id="UP000245119">
    <property type="component" value="Linkage Group LG1"/>
</dbReference>
<dbReference type="OrthoDB" id="6058226at2759"/>
<gene>
    <name evidence="8" type="ORF">C0Q70_00399</name>
</gene>
<dbReference type="InterPro" id="IPR050822">
    <property type="entry name" value="Cerebellin_Synaptic_Org"/>
</dbReference>
<feature type="domain" description="C1q" evidence="7">
    <location>
        <begin position="509"/>
        <end position="618"/>
    </location>
</feature>
<accession>A0A2T7PWN0</accession>
<evidence type="ECO:0000256" key="4">
    <source>
        <dbReference type="SAM" id="Coils"/>
    </source>
</evidence>
<evidence type="ECO:0000256" key="5">
    <source>
        <dbReference type="SAM" id="MobiDB-lite"/>
    </source>
</evidence>
<dbReference type="Gene3D" id="2.60.120.40">
    <property type="match status" value="2"/>
</dbReference>
<feature type="region of interest" description="Disordered" evidence="5">
    <location>
        <begin position="154"/>
        <end position="191"/>
    </location>
</feature>
<dbReference type="PANTHER" id="PTHR22923">
    <property type="entry name" value="CEREBELLIN-RELATED"/>
    <property type="match status" value="1"/>
</dbReference>
<comment type="caution">
    <text evidence="8">The sequence shown here is derived from an EMBL/GenBank/DDBJ whole genome shotgun (WGS) entry which is preliminary data.</text>
</comment>
<dbReference type="AlphaFoldDB" id="A0A2T7PWN0"/>
<feature type="region of interest" description="Disordered" evidence="5">
    <location>
        <begin position="327"/>
        <end position="348"/>
    </location>
</feature>
<evidence type="ECO:0000256" key="1">
    <source>
        <dbReference type="ARBA" id="ARBA00004613"/>
    </source>
</evidence>